<keyword evidence="1" id="KW-0732">Signal</keyword>
<name>A0ABD0SAS8_LOXSC</name>
<dbReference type="AlphaFoldDB" id="A0ABD0SAS8"/>
<accession>A0ABD0SAS8</accession>
<evidence type="ECO:0000313" key="3">
    <source>
        <dbReference type="Proteomes" id="UP001549921"/>
    </source>
</evidence>
<feature type="chain" id="PRO_5044773684" evidence="1">
    <location>
        <begin position="27"/>
        <end position="119"/>
    </location>
</feature>
<feature type="signal peptide" evidence="1">
    <location>
        <begin position="1"/>
        <end position="26"/>
    </location>
</feature>
<dbReference type="Proteomes" id="UP001549921">
    <property type="component" value="Unassembled WGS sequence"/>
</dbReference>
<evidence type="ECO:0000313" key="2">
    <source>
        <dbReference type="EMBL" id="KAL0811159.1"/>
    </source>
</evidence>
<proteinExistence type="predicted"/>
<protein>
    <submittedName>
        <fullName evidence="2">Uncharacterized protein</fullName>
    </submittedName>
</protein>
<gene>
    <name evidence="2" type="ORF">ABMA28_009592</name>
</gene>
<reference evidence="2 3" key="1">
    <citation type="submission" date="2024-06" db="EMBL/GenBank/DDBJ databases">
        <title>A chromosome-level genome assembly of beet webworm, Loxostege sticticalis.</title>
        <authorList>
            <person name="Zhang Y."/>
        </authorList>
    </citation>
    <scope>NUCLEOTIDE SEQUENCE [LARGE SCALE GENOMIC DNA]</scope>
    <source>
        <strain evidence="2">AQ028</strain>
        <tissue evidence="2">Male pupae</tissue>
    </source>
</reference>
<organism evidence="2 3">
    <name type="scientific">Loxostege sticticalis</name>
    <name type="common">Beet webworm moth</name>
    <dbReference type="NCBI Taxonomy" id="481309"/>
    <lineage>
        <taxon>Eukaryota</taxon>
        <taxon>Metazoa</taxon>
        <taxon>Ecdysozoa</taxon>
        <taxon>Arthropoda</taxon>
        <taxon>Hexapoda</taxon>
        <taxon>Insecta</taxon>
        <taxon>Pterygota</taxon>
        <taxon>Neoptera</taxon>
        <taxon>Endopterygota</taxon>
        <taxon>Lepidoptera</taxon>
        <taxon>Glossata</taxon>
        <taxon>Ditrysia</taxon>
        <taxon>Pyraloidea</taxon>
        <taxon>Crambidae</taxon>
        <taxon>Pyraustinae</taxon>
        <taxon>Loxostege</taxon>
    </lineage>
</organism>
<evidence type="ECO:0000256" key="1">
    <source>
        <dbReference type="SAM" id="SignalP"/>
    </source>
</evidence>
<sequence length="119" mass="13731">MKSVLSFLGIFGSISLYLSLGGGARGQLFENPLYTFQNITFDQVNRGSYNSSDCLFDLLNCWEAVRTDMICFRNWRWMTTVCNIMRDYCAESYGDQDSFNEIFNIREGLCYSSGKQSWT</sequence>
<comment type="caution">
    <text evidence="2">The sequence shown here is derived from an EMBL/GenBank/DDBJ whole genome shotgun (WGS) entry which is preliminary data.</text>
</comment>
<dbReference type="EMBL" id="JBEDNZ010000024">
    <property type="protein sequence ID" value="KAL0811159.1"/>
    <property type="molecule type" value="Genomic_DNA"/>
</dbReference>